<protein>
    <submittedName>
        <fullName evidence="8">Unannotated protein</fullName>
    </submittedName>
</protein>
<evidence type="ECO:0000256" key="4">
    <source>
        <dbReference type="ARBA" id="ARBA00033751"/>
    </source>
</evidence>
<dbReference type="Pfam" id="PF00753">
    <property type="entry name" value="Lactamase_B"/>
    <property type="match status" value="1"/>
</dbReference>
<sequence>MNTKNSRSFAPDHSQTVTLADGQITHRQHAQQSEVLLRRFYEVRPGVWTFVGNGLSNQTFIEGPEGIIAIDTGDSTEEMRAAIAELRQVTDRPIVAIMYTHFHYIMGTDAIYEDGSPRSTPVYGHEKVAYNRARASSEIATTYIRGLIEQFAIMLPKSGPDGVVNVGLGHFYHNPAHAPFSSTFTPPDHTFGDTASITVAGLPVEVTLAPSDADDSVTYWFPTLGVAVHNLVWPVLFNIFAIRGEEYRDPRVLVTGIDHLLSLKAEHLVAAHGPPMSGSAEIAQRVLRYRDAIQFLWDQAVRHTNRGTLASDLGHVISLPAHADDDFITSEGYGVAEHHVRQIRNGLFGFFDGEESELFPLPSNERSKRMIAGFGGRSTVRDLVKKSIAGDDIRWATELATWLVRSEEGDSEDRALLATCLRTIAQRTPAANIRNWCLLRAMSLEGTIDTSRMYRHGFHRHQVLTSPVASSVHILRVLLDPDLAEGIDLHIAFAFTDRETTGLHIRHSIACPTDGENADATIHCTLETWADILITKVQLSEAIQDGTLTITGNAQSVISALGVFEVSSLQQ</sequence>
<evidence type="ECO:0000313" key="8">
    <source>
        <dbReference type="EMBL" id="CAB4971857.1"/>
    </source>
</evidence>
<dbReference type="InterPro" id="IPR001279">
    <property type="entry name" value="Metallo-B-lactamas"/>
</dbReference>
<dbReference type="PANTHER" id="PTHR43223">
    <property type="entry name" value="ALKYL/ARYL-SULFATASE"/>
    <property type="match status" value="1"/>
</dbReference>
<dbReference type="SUPFAM" id="SSF56281">
    <property type="entry name" value="Metallo-hydrolase/oxidoreductase"/>
    <property type="match status" value="1"/>
</dbReference>
<dbReference type="InterPro" id="IPR044097">
    <property type="entry name" value="Bds1/SdsA1_MBL-fold"/>
</dbReference>
<dbReference type="AlphaFoldDB" id="A0A6J7LU67"/>
<evidence type="ECO:0000256" key="2">
    <source>
        <dbReference type="ARBA" id="ARBA00022801"/>
    </source>
</evidence>
<dbReference type="InterPro" id="IPR052195">
    <property type="entry name" value="Bact_Alkyl/Aryl-Sulfatase"/>
</dbReference>
<evidence type="ECO:0000256" key="3">
    <source>
        <dbReference type="ARBA" id="ARBA00022833"/>
    </source>
</evidence>
<dbReference type="InterPro" id="IPR036527">
    <property type="entry name" value="SCP2_sterol-bd_dom_sf"/>
</dbReference>
<dbReference type="Gene3D" id="1.25.40.880">
    <property type="entry name" value="Alkyl sulfatase, dimerisation domain"/>
    <property type="match status" value="1"/>
</dbReference>
<feature type="domain" description="Metallo-beta-lactamase" evidence="5">
    <location>
        <begin position="52"/>
        <end position="116"/>
    </location>
</feature>
<keyword evidence="1" id="KW-0479">Metal-binding</keyword>
<dbReference type="GO" id="GO:0046872">
    <property type="term" value="F:metal ion binding"/>
    <property type="evidence" value="ECO:0007669"/>
    <property type="project" value="UniProtKB-KW"/>
</dbReference>
<dbReference type="InterPro" id="IPR036866">
    <property type="entry name" value="RibonucZ/Hydroxyglut_hydro"/>
</dbReference>
<dbReference type="Pfam" id="PF14863">
    <property type="entry name" value="Alkyl_sulf_dimr"/>
    <property type="match status" value="1"/>
</dbReference>
<dbReference type="Gene3D" id="3.60.15.30">
    <property type="entry name" value="Metallo-beta-lactamase domain"/>
    <property type="match status" value="1"/>
</dbReference>
<dbReference type="InterPro" id="IPR029228">
    <property type="entry name" value="Alkyl_sulf_dimr"/>
</dbReference>
<evidence type="ECO:0000259" key="5">
    <source>
        <dbReference type="Pfam" id="PF00753"/>
    </source>
</evidence>
<evidence type="ECO:0000259" key="6">
    <source>
        <dbReference type="Pfam" id="PF14863"/>
    </source>
</evidence>
<accession>A0A6J7LU67</accession>
<dbReference type="GO" id="GO:0018909">
    <property type="term" value="P:dodecyl sulfate metabolic process"/>
    <property type="evidence" value="ECO:0007669"/>
    <property type="project" value="InterPro"/>
</dbReference>
<dbReference type="GO" id="GO:0018741">
    <property type="term" value="F:linear primary-alkylsulfatase activity"/>
    <property type="evidence" value="ECO:0007669"/>
    <property type="project" value="InterPro"/>
</dbReference>
<dbReference type="SUPFAM" id="SSF55718">
    <property type="entry name" value="SCP-like"/>
    <property type="match status" value="1"/>
</dbReference>
<dbReference type="EMBL" id="CAFBNZ010000109">
    <property type="protein sequence ID" value="CAB4971857.1"/>
    <property type="molecule type" value="Genomic_DNA"/>
</dbReference>
<organism evidence="8">
    <name type="scientific">freshwater metagenome</name>
    <dbReference type="NCBI Taxonomy" id="449393"/>
    <lineage>
        <taxon>unclassified sequences</taxon>
        <taxon>metagenomes</taxon>
        <taxon>ecological metagenomes</taxon>
    </lineage>
</organism>
<proteinExistence type="inferred from homology"/>
<dbReference type="InterPro" id="IPR029229">
    <property type="entry name" value="Alkyl_sulf_C"/>
</dbReference>
<dbReference type="GO" id="GO:0046983">
    <property type="term" value="F:protein dimerization activity"/>
    <property type="evidence" value="ECO:0007669"/>
    <property type="project" value="InterPro"/>
</dbReference>
<evidence type="ECO:0000259" key="7">
    <source>
        <dbReference type="Pfam" id="PF14864"/>
    </source>
</evidence>
<dbReference type="Gene3D" id="3.30.1050.10">
    <property type="entry name" value="SCP2 sterol-binding domain"/>
    <property type="match status" value="1"/>
</dbReference>
<feature type="domain" description="Alkyl sulfatase dimerisation" evidence="6">
    <location>
        <begin position="312"/>
        <end position="445"/>
    </location>
</feature>
<dbReference type="InterPro" id="IPR038536">
    <property type="entry name" value="Alkyl/aryl-sulf_dimr_sf"/>
</dbReference>
<comment type="similarity">
    <text evidence="4">Belongs to the metallo-beta-lactamase superfamily. Type III sulfatase family.</text>
</comment>
<dbReference type="CDD" id="cd07710">
    <property type="entry name" value="arylsulfatase_Sdsa1-like_MBL-fold"/>
    <property type="match status" value="1"/>
</dbReference>
<name>A0A6J7LU67_9ZZZZ</name>
<keyword evidence="2" id="KW-0378">Hydrolase</keyword>
<dbReference type="Pfam" id="PF14864">
    <property type="entry name" value="Alkyl_sulf_C"/>
    <property type="match status" value="1"/>
</dbReference>
<dbReference type="PANTHER" id="PTHR43223:SF2">
    <property type="entry name" value="METALLO-BETA-LACTAMASE DOMAIN-CONTAINING PROTEIN"/>
    <property type="match status" value="1"/>
</dbReference>
<evidence type="ECO:0000256" key="1">
    <source>
        <dbReference type="ARBA" id="ARBA00022723"/>
    </source>
</evidence>
<reference evidence="8" key="1">
    <citation type="submission" date="2020-05" db="EMBL/GenBank/DDBJ databases">
        <authorList>
            <person name="Chiriac C."/>
            <person name="Salcher M."/>
            <person name="Ghai R."/>
            <person name="Kavagutti S V."/>
        </authorList>
    </citation>
    <scope>NUCLEOTIDE SEQUENCE</scope>
</reference>
<keyword evidence="3" id="KW-0862">Zinc</keyword>
<gene>
    <name evidence="8" type="ORF">UFOPK3889_00655</name>
</gene>
<feature type="domain" description="Alkyl sulfatase C-terminal" evidence="7">
    <location>
        <begin position="474"/>
        <end position="565"/>
    </location>
</feature>